<organism evidence="1 2">
    <name type="scientific">Salegentibacter mishustinae</name>
    <dbReference type="NCBI Taxonomy" id="270918"/>
    <lineage>
        <taxon>Bacteria</taxon>
        <taxon>Pseudomonadati</taxon>
        <taxon>Bacteroidota</taxon>
        <taxon>Flavobacteriia</taxon>
        <taxon>Flavobacteriales</taxon>
        <taxon>Flavobacteriaceae</taxon>
        <taxon>Salegentibacter</taxon>
    </lineage>
</organism>
<evidence type="ECO:0000313" key="1">
    <source>
        <dbReference type="EMBL" id="KRG29549.1"/>
    </source>
</evidence>
<proteinExistence type="predicted"/>
<accession>A0A0Q9Z974</accession>
<protein>
    <submittedName>
        <fullName evidence="1">Uncharacterized protein</fullName>
    </submittedName>
</protein>
<keyword evidence="2" id="KW-1185">Reference proteome</keyword>
<evidence type="ECO:0000313" key="2">
    <source>
        <dbReference type="Proteomes" id="UP000051643"/>
    </source>
</evidence>
<sequence>MSILLILDLVLLLISLIEFVIEKLHKYFELLKYGGFPLNFSSSLFQKKAPDNLISRFFRSKKSRVLNLLGNLAHKYSIIH</sequence>
<dbReference type="Proteomes" id="UP000051643">
    <property type="component" value="Unassembled WGS sequence"/>
</dbReference>
<dbReference type="EMBL" id="LKTP01000008">
    <property type="protein sequence ID" value="KRG29549.1"/>
    <property type="molecule type" value="Genomic_DNA"/>
</dbReference>
<reference evidence="1" key="1">
    <citation type="submission" date="2015-10" db="EMBL/GenBank/DDBJ databases">
        <title>Draft genome sequence of Salegentibacter mishustinae KCTC 12263.</title>
        <authorList>
            <person name="Lin W."/>
            <person name="Zheng Q."/>
        </authorList>
    </citation>
    <scope>NUCLEOTIDE SEQUENCE [LARGE SCALE GENOMIC DNA]</scope>
    <source>
        <strain evidence="1">KCTC 12263</strain>
    </source>
</reference>
<name>A0A0Q9Z974_9FLAO</name>
<comment type="caution">
    <text evidence="1">The sequence shown here is derived from an EMBL/GenBank/DDBJ whole genome shotgun (WGS) entry which is preliminary data.</text>
</comment>
<gene>
    <name evidence="1" type="ORF">APR42_16175</name>
</gene>
<dbReference type="STRING" id="270918.APR42_16175"/>
<dbReference type="AlphaFoldDB" id="A0A0Q9Z974"/>